<feature type="transmembrane region" description="Helical" evidence="2">
    <location>
        <begin position="128"/>
        <end position="145"/>
    </location>
</feature>
<dbReference type="Proteomes" id="UP000663866">
    <property type="component" value="Unassembled WGS sequence"/>
</dbReference>
<dbReference type="AlphaFoldDB" id="A0A816PR89"/>
<evidence type="ECO:0000313" key="5">
    <source>
        <dbReference type="Proteomes" id="UP000663856"/>
    </source>
</evidence>
<evidence type="ECO:0000256" key="2">
    <source>
        <dbReference type="SAM" id="Phobius"/>
    </source>
</evidence>
<dbReference type="EMBL" id="CAJOBG010000731">
    <property type="protein sequence ID" value="CAF3850974.1"/>
    <property type="molecule type" value="Genomic_DNA"/>
</dbReference>
<name>A0A816PR89_9BILA</name>
<evidence type="ECO:0000313" key="6">
    <source>
        <dbReference type="Proteomes" id="UP000663866"/>
    </source>
</evidence>
<accession>A0A816PR89</accession>
<keyword evidence="6" id="KW-1185">Reference proteome</keyword>
<gene>
    <name evidence="4" type="ORF">OVN521_LOCUS6846</name>
    <name evidence="3" type="ORF">WKI299_LOCUS10224</name>
</gene>
<keyword evidence="2" id="KW-0472">Membrane</keyword>
<keyword evidence="2" id="KW-1133">Transmembrane helix</keyword>
<sequence length="387" mass="42482">MTASPVGDVAGSPKSWICDTTHFATILMIIDDPTIIMRITVITLSVAVGVGVVTSLVAIIIIGSQEKLDGGNTKIVLKSPVNITLNGSIALFELLFFYNVLETMAAFIDEVKRILKEKFGEKFLNIEVIYFPSALVITMSSKRRVSLYKRFVRKRNINLDQNDKTTIITTATNNNNTRCNATNNATTQLSILSSKVFFYFSVNKGESISVQDIFDALQDLKPPIAVFTRCHDSSTSASSFNAQAQILRLLLQLQHYHQHTQNLLPLLQLQHLQHQTELTSSFSTTTPPTTNTEIRSSSSSSPTTPPKTSTETTTSSSSTIILTTINTETQYLVSATTLIQRPLDATNTKTIFSTETSTEIITARNIDATLRTKTATNTTTVNLNGSS</sequence>
<evidence type="ECO:0000256" key="1">
    <source>
        <dbReference type="SAM" id="MobiDB-lite"/>
    </source>
</evidence>
<evidence type="ECO:0000313" key="3">
    <source>
        <dbReference type="EMBL" id="CAF2051443.1"/>
    </source>
</evidence>
<dbReference type="Proteomes" id="UP000663856">
    <property type="component" value="Unassembled WGS sequence"/>
</dbReference>
<protein>
    <submittedName>
        <fullName evidence="3">Uncharacterized protein</fullName>
    </submittedName>
</protein>
<feature type="region of interest" description="Disordered" evidence="1">
    <location>
        <begin position="278"/>
        <end position="318"/>
    </location>
</feature>
<feature type="transmembrane region" description="Helical" evidence="2">
    <location>
        <begin position="83"/>
        <end position="108"/>
    </location>
</feature>
<organism evidence="3 5">
    <name type="scientific">Rotaria magnacalcarata</name>
    <dbReference type="NCBI Taxonomy" id="392030"/>
    <lineage>
        <taxon>Eukaryota</taxon>
        <taxon>Metazoa</taxon>
        <taxon>Spiralia</taxon>
        <taxon>Gnathifera</taxon>
        <taxon>Rotifera</taxon>
        <taxon>Eurotatoria</taxon>
        <taxon>Bdelloidea</taxon>
        <taxon>Philodinida</taxon>
        <taxon>Philodinidae</taxon>
        <taxon>Rotaria</taxon>
    </lineage>
</organism>
<dbReference type="EMBL" id="CAJNRF010003521">
    <property type="protein sequence ID" value="CAF2051443.1"/>
    <property type="molecule type" value="Genomic_DNA"/>
</dbReference>
<keyword evidence="2" id="KW-0812">Transmembrane</keyword>
<feature type="transmembrane region" description="Helical" evidence="2">
    <location>
        <begin position="35"/>
        <end position="62"/>
    </location>
</feature>
<proteinExistence type="predicted"/>
<reference evidence="3" key="1">
    <citation type="submission" date="2021-02" db="EMBL/GenBank/DDBJ databases">
        <authorList>
            <person name="Nowell W R."/>
        </authorList>
    </citation>
    <scope>NUCLEOTIDE SEQUENCE</scope>
</reference>
<comment type="caution">
    <text evidence="3">The sequence shown here is derived from an EMBL/GenBank/DDBJ whole genome shotgun (WGS) entry which is preliminary data.</text>
</comment>
<evidence type="ECO:0000313" key="4">
    <source>
        <dbReference type="EMBL" id="CAF3850974.1"/>
    </source>
</evidence>